<protein>
    <submittedName>
        <fullName evidence="9">Helix-turn-helix domain-containing protein</fullName>
    </submittedName>
</protein>
<sequence length="322" mass="37291">MIVLFLFYRQYVFILENYSFILKRHDYIFYANATLSLTPTIHCFTPASFMGIMTSYSSNRLEAKTGGINMKENMGEVICQYRQNLKMTQDDFAYRLGVTPQAVSRWERGNGLPDLSLIKGICGILHISADTLLGISDNPITENNNLQMEQEIRHNLFAEPVALEFGEALIPYVLEGYKTDYLNQKRNDLAKKYGILMPVIRLRDNLALDKSSYRILSYDYVLREAHMKLSADESDITNPYYEMLDCMVEECRKNYSQILNKQLVKTMIDNLKELYPGTADGLVPEKISYLKLTDHLRCMLEQGKSIRDLIHILEEMERELLP</sequence>
<dbReference type="CDD" id="cd00093">
    <property type="entry name" value="HTH_XRE"/>
    <property type="match status" value="1"/>
</dbReference>
<organism evidence="9 10">
    <name type="scientific">Parablautia muri</name>
    <dbReference type="NCBI Taxonomy" id="2320879"/>
    <lineage>
        <taxon>Bacteria</taxon>
        <taxon>Bacillati</taxon>
        <taxon>Bacillota</taxon>
        <taxon>Clostridia</taxon>
        <taxon>Lachnospirales</taxon>
        <taxon>Lachnospiraceae</taxon>
        <taxon>Parablautia</taxon>
    </lineage>
</organism>
<evidence type="ECO:0000256" key="3">
    <source>
        <dbReference type="ARBA" id="ARBA00022475"/>
    </source>
</evidence>
<evidence type="ECO:0000259" key="8">
    <source>
        <dbReference type="PROSITE" id="PS50943"/>
    </source>
</evidence>
<keyword evidence="4" id="KW-0812">Transmembrane</keyword>
<dbReference type="InterPro" id="IPR042193">
    <property type="entry name" value="FHIPEP_3"/>
</dbReference>
<evidence type="ECO:0000256" key="6">
    <source>
        <dbReference type="ARBA" id="ARBA00023125"/>
    </source>
</evidence>
<keyword evidence="10" id="KW-1185">Reference proteome</keyword>
<dbReference type="Gene3D" id="3.40.30.60">
    <property type="entry name" value="FHIPEP family, domain 1"/>
    <property type="match status" value="1"/>
</dbReference>
<dbReference type="GO" id="GO:0005886">
    <property type="term" value="C:plasma membrane"/>
    <property type="evidence" value="ECO:0007669"/>
    <property type="project" value="UniProtKB-SubCell"/>
</dbReference>
<feature type="domain" description="HTH cro/C1-type" evidence="8">
    <location>
        <begin position="80"/>
        <end position="132"/>
    </location>
</feature>
<evidence type="ECO:0000313" key="10">
    <source>
        <dbReference type="Proteomes" id="UP001154420"/>
    </source>
</evidence>
<comment type="caution">
    <text evidence="9">The sequence shown here is derived from an EMBL/GenBank/DDBJ whole genome shotgun (WGS) entry which is preliminary data.</text>
</comment>
<evidence type="ECO:0000256" key="2">
    <source>
        <dbReference type="ARBA" id="ARBA00008835"/>
    </source>
</evidence>
<keyword evidence="5" id="KW-1133">Transmembrane helix</keyword>
<name>A0A9X5BJB4_9FIRM</name>
<gene>
    <name evidence="9" type="ORF">D5281_15650</name>
</gene>
<comment type="similarity">
    <text evidence="2">Belongs to the FHIPEP (flagella/HR/invasion proteins export pore) family.</text>
</comment>
<dbReference type="Gene3D" id="1.10.8.540">
    <property type="entry name" value="FHIPEP family, domain 3"/>
    <property type="match status" value="1"/>
</dbReference>
<evidence type="ECO:0000256" key="4">
    <source>
        <dbReference type="ARBA" id="ARBA00022692"/>
    </source>
</evidence>
<keyword evidence="6" id="KW-0238">DNA-binding</keyword>
<dbReference type="InterPro" id="IPR001387">
    <property type="entry name" value="Cro/C1-type_HTH"/>
</dbReference>
<dbReference type="PANTHER" id="PTHR46558">
    <property type="entry name" value="TRACRIPTIONAL REGULATORY PROTEIN-RELATED-RELATED"/>
    <property type="match status" value="1"/>
</dbReference>
<dbReference type="InterPro" id="IPR042194">
    <property type="entry name" value="FHIPEP_1"/>
</dbReference>
<dbReference type="Pfam" id="PF00771">
    <property type="entry name" value="FHIPEP"/>
    <property type="match status" value="1"/>
</dbReference>
<dbReference type="Pfam" id="PF01381">
    <property type="entry name" value="HTH_3"/>
    <property type="match status" value="1"/>
</dbReference>
<dbReference type="InterPro" id="IPR001712">
    <property type="entry name" value="T3SS_FHIPEP"/>
</dbReference>
<keyword evidence="3" id="KW-1003">Cell membrane</keyword>
<dbReference type="InterPro" id="IPR010982">
    <property type="entry name" value="Lambda_DNA-bd_dom_sf"/>
</dbReference>
<dbReference type="EMBL" id="QZDT01000027">
    <property type="protein sequence ID" value="NBJ93982.1"/>
    <property type="molecule type" value="Genomic_DNA"/>
</dbReference>
<evidence type="ECO:0000256" key="7">
    <source>
        <dbReference type="ARBA" id="ARBA00023136"/>
    </source>
</evidence>
<proteinExistence type="inferred from homology"/>
<dbReference type="Gene3D" id="1.10.260.40">
    <property type="entry name" value="lambda repressor-like DNA-binding domains"/>
    <property type="match status" value="1"/>
</dbReference>
<keyword evidence="7" id="KW-0472">Membrane</keyword>
<dbReference type="GO" id="GO:0003677">
    <property type="term" value="F:DNA binding"/>
    <property type="evidence" value="ECO:0007669"/>
    <property type="project" value="UniProtKB-KW"/>
</dbReference>
<dbReference type="PROSITE" id="PS50943">
    <property type="entry name" value="HTH_CROC1"/>
    <property type="match status" value="1"/>
</dbReference>
<dbReference type="SMART" id="SM00530">
    <property type="entry name" value="HTH_XRE"/>
    <property type="match status" value="1"/>
</dbReference>
<dbReference type="AlphaFoldDB" id="A0A9X5BJB4"/>
<accession>A0A9X5BJB4</accession>
<dbReference type="SUPFAM" id="SSF47413">
    <property type="entry name" value="lambda repressor-like DNA-binding domains"/>
    <property type="match status" value="1"/>
</dbReference>
<comment type="subcellular location">
    <subcellularLocation>
        <location evidence="1">Cell membrane</location>
        <topology evidence="1">Multi-pass membrane protein</topology>
    </subcellularLocation>
</comment>
<dbReference type="PANTHER" id="PTHR46558:SF11">
    <property type="entry name" value="HTH-TYPE TRANSCRIPTIONAL REGULATOR XRE"/>
    <property type="match status" value="1"/>
</dbReference>
<dbReference type="Proteomes" id="UP001154420">
    <property type="component" value="Unassembled WGS sequence"/>
</dbReference>
<reference evidence="9" key="1">
    <citation type="submission" date="2018-09" db="EMBL/GenBank/DDBJ databases">
        <title>Murine metabolic-syndrome-specific gut microbial biobank.</title>
        <authorList>
            <person name="Liu C."/>
        </authorList>
    </citation>
    <scope>NUCLEOTIDE SEQUENCE</scope>
    <source>
        <strain evidence="9">D42-62</strain>
    </source>
</reference>
<evidence type="ECO:0000313" key="9">
    <source>
        <dbReference type="EMBL" id="NBJ93982.1"/>
    </source>
</evidence>
<evidence type="ECO:0000256" key="5">
    <source>
        <dbReference type="ARBA" id="ARBA00022989"/>
    </source>
</evidence>
<dbReference type="GO" id="GO:0009306">
    <property type="term" value="P:protein secretion"/>
    <property type="evidence" value="ECO:0007669"/>
    <property type="project" value="InterPro"/>
</dbReference>
<evidence type="ECO:0000256" key="1">
    <source>
        <dbReference type="ARBA" id="ARBA00004651"/>
    </source>
</evidence>